<dbReference type="Gene3D" id="2.70.98.10">
    <property type="match status" value="1"/>
</dbReference>
<dbReference type="InterPro" id="IPR011013">
    <property type="entry name" value="Gal_mutarotase_sf_dom"/>
</dbReference>
<evidence type="ECO:0000256" key="7">
    <source>
        <dbReference type="PIRSR" id="PIRSR005096-2"/>
    </source>
</evidence>
<comment type="similarity">
    <text evidence="2 5">Belongs to the aldose epimerase family.</text>
</comment>
<dbReference type="GO" id="GO:0030246">
    <property type="term" value="F:carbohydrate binding"/>
    <property type="evidence" value="ECO:0007669"/>
    <property type="project" value="InterPro"/>
</dbReference>
<dbReference type="CDD" id="cd09019">
    <property type="entry name" value="galactose_mutarotase_like"/>
    <property type="match status" value="1"/>
</dbReference>
<evidence type="ECO:0000256" key="4">
    <source>
        <dbReference type="ARBA" id="ARBA00023277"/>
    </source>
</evidence>
<evidence type="ECO:0000256" key="6">
    <source>
        <dbReference type="PIRSR" id="PIRSR005096-1"/>
    </source>
</evidence>
<evidence type="ECO:0000256" key="8">
    <source>
        <dbReference type="PIRSR" id="PIRSR005096-3"/>
    </source>
</evidence>
<dbReference type="PANTHER" id="PTHR10091:SF0">
    <property type="entry name" value="GALACTOSE MUTAROTASE"/>
    <property type="match status" value="1"/>
</dbReference>
<protein>
    <recommendedName>
        <fullName evidence="5">Aldose 1-epimerase</fullName>
        <ecNumber evidence="5">5.1.3.3</ecNumber>
    </recommendedName>
</protein>
<accession>A0A9X1ZJG8</accession>
<comment type="catalytic activity">
    <reaction evidence="5">
        <text>alpha-D-glucose = beta-D-glucose</text>
        <dbReference type="Rhea" id="RHEA:10264"/>
        <dbReference type="ChEBI" id="CHEBI:15903"/>
        <dbReference type="ChEBI" id="CHEBI:17925"/>
        <dbReference type="EC" id="5.1.3.3"/>
    </reaction>
</comment>
<keyword evidence="10" id="KW-1185">Reference proteome</keyword>
<dbReference type="RefSeq" id="WP_248994807.1">
    <property type="nucleotide sequence ID" value="NZ_JAKIKP010000003.1"/>
</dbReference>
<dbReference type="GO" id="GO:0033499">
    <property type="term" value="P:galactose catabolic process via UDP-galactose, Leloir pathway"/>
    <property type="evidence" value="ECO:0007669"/>
    <property type="project" value="TreeGrafter"/>
</dbReference>
<feature type="binding site" evidence="7">
    <location>
        <position position="242"/>
    </location>
    <ligand>
        <name>beta-D-galactose</name>
        <dbReference type="ChEBI" id="CHEBI:27667"/>
    </ligand>
</feature>
<dbReference type="GO" id="GO:0006006">
    <property type="term" value="P:glucose metabolic process"/>
    <property type="evidence" value="ECO:0007669"/>
    <property type="project" value="TreeGrafter"/>
</dbReference>
<dbReference type="EC" id="5.1.3.3" evidence="5"/>
<comment type="pathway">
    <text evidence="1 5">Carbohydrate metabolism; hexose metabolism.</text>
</comment>
<dbReference type="InterPro" id="IPR047215">
    <property type="entry name" value="Galactose_mutarotase-like"/>
</dbReference>
<dbReference type="SUPFAM" id="SSF74650">
    <property type="entry name" value="Galactose mutarotase-like"/>
    <property type="match status" value="1"/>
</dbReference>
<gene>
    <name evidence="9" type="ORF">L2672_05375</name>
</gene>
<evidence type="ECO:0000256" key="5">
    <source>
        <dbReference type="PIRNR" id="PIRNR005096"/>
    </source>
</evidence>
<name>A0A9X1ZJG8_9GAMM</name>
<comment type="caution">
    <text evidence="9">The sequence shown here is derived from an EMBL/GenBank/DDBJ whole genome shotgun (WGS) entry which is preliminary data.</text>
</comment>
<feature type="binding site" evidence="8">
    <location>
        <begin position="80"/>
        <end position="81"/>
    </location>
    <ligand>
        <name>beta-D-galactose</name>
        <dbReference type="ChEBI" id="CHEBI:27667"/>
    </ligand>
</feature>
<proteinExistence type="inferred from homology"/>
<evidence type="ECO:0000256" key="1">
    <source>
        <dbReference type="ARBA" id="ARBA00005028"/>
    </source>
</evidence>
<dbReference type="PANTHER" id="PTHR10091">
    <property type="entry name" value="ALDOSE-1-EPIMERASE"/>
    <property type="match status" value="1"/>
</dbReference>
<dbReference type="NCBIfam" id="NF008277">
    <property type="entry name" value="PRK11055.1"/>
    <property type="match status" value="1"/>
</dbReference>
<evidence type="ECO:0000313" key="10">
    <source>
        <dbReference type="Proteomes" id="UP001139333"/>
    </source>
</evidence>
<dbReference type="InterPro" id="IPR015443">
    <property type="entry name" value="Aldose_1-epimerase"/>
</dbReference>
<feature type="active site" description="Proton donor" evidence="6">
    <location>
        <position position="175"/>
    </location>
</feature>
<dbReference type="PIRSF" id="PIRSF005096">
    <property type="entry name" value="GALM"/>
    <property type="match status" value="1"/>
</dbReference>
<dbReference type="InterPro" id="IPR014718">
    <property type="entry name" value="GH-type_carb-bd"/>
</dbReference>
<keyword evidence="4 5" id="KW-0119">Carbohydrate metabolism</keyword>
<feature type="binding site" evidence="8">
    <location>
        <begin position="175"/>
        <end position="177"/>
    </location>
    <ligand>
        <name>beta-D-galactose</name>
        <dbReference type="ChEBI" id="CHEBI:27667"/>
    </ligand>
</feature>
<organism evidence="9 10">
    <name type="scientific">Shewanella gaetbuli</name>
    <dbReference type="NCBI Taxonomy" id="220752"/>
    <lineage>
        <taxon>Bacteria</taxon>
        <taxon>Pseudomonadati</taxon>
        <taxon>Pseudomonadota</taxon>
        <taxon>Gammaproteobacteria</taxon>
        <taxon>Alteromonadales</taxon>
        <taxon>Shewanellaceae</taxon>
        <taxon>Shewanella</taxon>
    </lineage>
</organism>
<feature type="active site" description="Proton acceptor" evidence="6">
    <location>
        <position position="306"/>
    </location>
</feature>
<keyword evidence="3 5" id="KW-0413">Isomerase</keyword>
<dbReference type="EMBL" id="JAKIKP010000003">
    <property type="protein sequence ID" value="MCL1142122.1"/>
    <property type="molecule type" value="Genomic_DNA"/>
</dbReference>
<dbReference type="InterPro" id="IPR008183">
    <property type="entry name" value="Aldose_1/G6P_1-epimerase"/>
</dbReference>
<reference evidence="9" key="1">
    <citation type="submission" date="2022-01" db="EMBL/GenBank/DDBJ databases">
        <title>Whole genome-based taxonomy of the Shewanellaceae.</title>
        <authorList>
            <person name="Martin-Rodriguez A.J."/>
        </authorList>
    </citation>
    <scope>NUCLEOTIDE SEQUENCE</scope>
    <source>
        <strain evidence="9">DSM 16422</strain>
    </source>
</reference>
<evidence type="ECO:0000313" key="9">
    <source>
        <dbReference type="EMBL" id="MCL1142122.1"/>
    </source>
</evidence>
<evidence type="ECO:0000256" key="2">
    <source>
        <dbReference type="ARBA" id="ARBA00006206"/>
    </source>
</evidence>
<dbReference type="Pfam" id="PF01263">
    <property type="entry name" value="Aldose_epim"/>
    <property type="match status" value="1"/>
</dbReference>
<evidence type="ECO:0000256" key="3">
    <source>
        <dbReference type="ARBA" id="ARBA00023235"/>
    </source>
</evidence>
<dbReference type="AlphaFoldDB" id="A0A9X1ZJG8"/>
<dbReference type="GO" id="GO:0004034">
    <property type="term" value="F:aldose 1-epimerase activity"/>
    <property type="evidence" value="ECO:0007669"/>
    <property type="project" value="UniProtKB-EC"/>
</dbReference>
<dbReference type="Proteomes" id="UP001139333">
    <property type="component" value="Unassembled WGS sequence"/>
</dbReference>
<dbReference type="GO" id="GO:0005737">
    <property type="term" value="C:cytoplasm"/>
    <property type="evidence" value="ECO:0007669"/>
    <property type="project" value="TreeGrafter"/>
</dbReference>
<sequence length="343" mass="37599">MVRFSVLESWQDPRGGEVERIRLDNGTIAVEVLSLGGIIRSLWVPNNKGERQNVVLGCDNIEDYLAQSAHLGAIAGRFANRIANGKMQFAGQEYQLSVNQATNCLHGGEQGFNRKQWQLGTTNDGVRLTLMSPEGDMGFPGNCHVQLDYRLVGNNLYVEILATTDKACPVNLTQHSYFNLDGSQTNQHHIIQVDATQYLTMNDVGIPKSIAATAGSDLDLSSPTPMAVQTERAALAATNGFDHCYVMDNPNNDLQRFGQLSSPHSGISMTVYTNQPGVQLYGANFLQGVVGKKQQALNDHQAVCIEPQLLPDSPNQPHLPGKAWLLPGEIYHHISRYEFATQG</sequence>